<dbReference type="FunFam" id="1.10.510.10:FF:000480">
    <property type="entry name" value="Pollen receptor-like kinase 1"/>
    <property type="match status" value="1"/>
</dbReference>
<keyword evidence="14 18" id="KW-0472">Membrane</keyword>
<dbReference type="GO" id="GO:0006952">
    <property type="term" value="P:defense response"/>
    <property type="evidence" value="ECO:0007669"/>
    <property type="project" value="UniProtKB-KW"/>
</dbReference>
<evidence type="ECO:0000256" key="18">
    <source>
        <dbReference type="SAM" id="Phobius"/>
    </source>
</evidence>
<dbReference type="Gene3D" id="3.30.200.20">
    <property type="entry name" value="Phosphorylase Kinase, domain 1"/>
    <property type="match status" value="1"/>
</dbReference>
<dbReference type="Gene3D" id="3.80.10.10">
    <property type="entry name" value="Ribonuclease Inhibitor"/>
    <property type="match status" value="2"/>
</dbReference>
<dbReference type="Pfam" id="PF13516">
    <property type="entry name" value="LRR_6"/>
    <property type="match status" value="1"/>
</dbReference>
<evidence type="ECO:0000313" key="21">
    <source>
        <dbReference type="EMBL" id="KAK4256727.1"/>
    </source>
</evidence>
<keyword evidence="9" id="KW-0677">Repeat</keyword>
<dbReference type="GO" id="GO:0009653">
    <property type="term" value="P:anatomical structure morphogenesis"/>
    <property type="evidence" value="ECO:0007669"/>
    <property type="project" value="UniProtKB-ARBA"/>
</dbReference>
<gene>
    <name evidence="21" type="ORF">QN277_006414</name>
</gene>
<keyword evidence="12" id="KW-0067">ATP-binding</keyword>
<accession>A0AAE1ITW7</accession>
<comment type="subcellular location">
    <subcellularLocation>
        <location evidence="2">Membrane</location>
        <topology evidence="2">Peripheral membrane protein</topology>
    </subcellularLocation>
    <subcellularLocation>
        <location evidence="1">Membrane</location>
        <topology evidence="1">Single-pass membrane protein</topology>
    </subcellularLocation>
    <subcellularLocation>
        <location evidence="3">Secreted</location>
        <location evidence="3">Cell wall</location>
    </subcellularLocation>
</comment>
<dbReference type="PROSITE" id="PS51450">
    <property type="entry name" value="LRR"/>
    <property type="match status" value="2"/>
</dbReference>
<dbReference type="InterPro" id="IPR013210">
    <property type="entry name" value="LRR_N_plant-typ"/>
</dbReference>
<proteinExistence type="inferred from homology"/>
<keyword evidence="10" id="KW-0547">Nucleotide-binding</keyword>
<keyword evidence="15" id="KW-0675">Receptor</keyword>
<keyword evidence="5" id="KW-0597">Phosphoprotein</keyword>
<dbReference type="PRINTS" id="PR00019">
    <property type="entry name" value="LEURICHRPT"/>
</dbReference>
<keyword evidence="13 18" id="KW-1133">Transmembrane helix</keyword>
<dbReference type="InterPro" id="IPR001611">
    <property type="entry name" value="Leu-rich_rpt"/>
</dbReference>
<dbReference type="GO" id="GO:0004672">
    <property type="term" value="F:protein kinase activity"/>
    <property type="evidence" value="ECO:0007669"/>
    <property type="project" value="InterPro"/>
</dbReference>
<dbReference type="Pfam" id="PF12799">
    <property type="entry name" value="LRR_4"/>
    <property type="match status" value="1"/>
</dbReference>
<dbReference type="FunFam" id="3.80.10.10:FF:000400">
    <property type="entry name" value="Nuclear pore complex protein NUP107"/>
    <property type="match status" value="1"/>
</dbReference>
<dbReference type="InterPro" id="IPR025875">
    <property type="entry name" value="Leu-rich_rpt_4"/>
</dbReference>
<dbReference type="PANTHER" id="PTHR48003:SF5">
    <property type="entry name" value="OS07G0626500 PROTEIN"/>
    <property type="match status" value="1"/>
</dbReference>
<evidence type="ECO:0000256" key="16">
    <source>
        <dbReference type="ARBA" id="ARBA00038043"/>
    </source>
</evidence>
<evidence type="ECO:0000256" key="5">
    <source>
        <dbReference type="ARBA" id="ARBA00022553"/>
    </source>
</evidence>
<dbReference type="InterPro" id="IPR003591">
    <property type="entry name" value="Leu-rich_rpt_typical-subtyp"/>
</dbReference>
<evidence type="ECO:0000256" key="10">
    <source>
        <dbReference type="ARBA" id="ARBA00022741"/>
    </source>
</evidence>
<dbReference type="SMART" id="SM00365">
    <property type="entry name" value="LRR_SD22"/>
    <property type="match status" value="4"/>
</dbReference>
<evidence type="ECO:0000256" key="11">
    <source>
        <dbReference type="ARBA" id="ARBA00022821"/>
    </source>
</evidence>
<dbReference type="InterPro" id="IPR032675">
    <property type="entry name" value="LRR_dom_sf"/>
</dbReference>
<dbReference type="FunFam" id="3.30.200.20:FF:000486">
    <property type="entry name" value="Leucine-rich repeat receptor-like protein kinase"/>
    <property type="match status" value="1"/>
</dbReference>
<keyword evidence="8 19" id="KW-0732">Signal</keyword>
<evidence type="ECO:0000256" key="3">
    <source>
        <dbReference type="ARBA" id="ARBA00004191"/>
    </source>
</evidence>
<feature type="signal peptide" evidence="19">
    <location>
        <begin position="1"/>
        <end position="25"/>
    </location>
</feature>
<feature type="domain" description="Protein kinase" evidence="20">
    <location>
        <begin position="782"/>
        <end position="1062"/>
    </location>
</feature>
<dbReference type="Proteomes" id="UP001293593">
    <property type="component" value="Unassembled WGS sequence"/>
</dbReference>
<dbReference type="GO" id="GO:0005524">
    <property type="term" value="F:ATP binding"/>
    <property type="evidence" value="ECO:0007669"/>
    <property type="project" value="UniProtKB-KW"/>
</dbReference>
<dbReference type="Pfam" id="PF00560">
    <property type="entry name" value="LRR_1"/>
    <property type="match status" value="6"/>
</dbReference>
<evidence type="ECO:0000259" key="20">
    <source>
        <dbReference type="PROSITE" id="PS50011"/>
    </source>
</evidence>
<evidence type="ECO:0000256" key="15">
    <source>
        <dbReference type="ARBA" id="ARBA00023170"/>
    </source>
</evidence>
<comment type="caution">
    <text evidence="21">The sequence shown here is derived from an EMBL/GenBank/DDBJ whole genome shotgun (WGS) entry which is preliminary data.</text>
</comment>
<dbReference type="Gene3D" id="1.10.510.10">
    <property type="entry name" value="Transferase(Phosphotransferase) domain 1"/>
    <property type="match status" value="1"/>
</dbReference>
<feature type="compositionally biased region" description="Polar residues" evidence="17">
    <location>
        <begin position="571"/>
        <end position="589"/>
    </location>
</feature>
<dbReference type="FunFam" id="3.80.10.10:FF:000095">
    <property type="entry name" value="LRR receptor-like serine/threonine-protein kinase GSO1"/>
    <property type="match status" value="1"/>
</dbReference>
<dbReference type="InterPro" id="IPR011009">
    <property type="entry name" value="Kinase-like_dom_sf"/>
</dbReference>
<feature type="compositionally biased region" description="Low complexity" evidence="17">
    <location>
        <begin position="724"/>
        <end position="743"/>
    </location>
</feature>
<keyword evidence="11" id="KW-0611">Plant defense</keyword>
<name>A0AAE1ITW7_9FABA</name>
<dbReference type="InterPro" id="IPR000719">
    <property type="entry name" value="Prot_kinase_dom"/>
</dbReference>
<dbReference type="InterPro" id="IPR053059">
    <property type="entry name" value="Inactive_SerThr-Kinase_ABA"/>
</dbReference>
<evidence type="ECO:0000256" key="12">
    <source>
        <dbReference type="ARBA" id="ARBA00022840"/>
    </source>
</evidence>
<dbReference type="SMART" id="SM00369">
    <property type="entry name" value="LRR_TYP"/>
    <property type="match status" value="6"/>
</dbReference>
<dbReference type="FunFam" id="3.80.10.10:FF:000383">
    <property type="entry name" value="Leucine-rich repeat receptor protein kinase EMS1"/>
    <property type="match status" value="1"/>
</dbReference>
<dbReference type="PANTHER" id="PTHR48003">
    <property type="entry name" value="OS07G0626500 PROTEIN"/>
    <property type="match status" value="1"/>
</dbReference>
<evidence type="ECO:0000256" key="17">
    <source>
        <dbReference type="SAM" id="MobiDB-lite"/>
    </source>
</evidence>
<feature type="transmembrane region" description="Helical" evidence="18">
    <location>
        <begin position="607"/>
        <end position="627"/>
    </location>
</feature>
<dbReference type="GO" id="GO:0099402">
    <property type="term" value="P:plant organ development"/>
    <property type="evidence" value="ECO:0007669"/>
    <property type="project" value="UniProtKB-ARBA"/>
</dbReference>
<dbReference type="SUPFAM" id="SSF52047">
    <property type="entry name" value="RNI-like"/>
    <property type="match status" value="1"/>
</dbReference>
<dbReference type="Pfam" id="PF00069">
    <property type="entry name" value="Pkinase"/>
    <property type="match status" value="1"/>
</dbReference>
<dbReference type="SUPFAM" id="SSF56112">
    <property type="entry name" value="Protein kinase-like (PK-like)"/>
    <property type="match status" value="1"/>
</dbReference>
<evidence type="ECO:0000256" key="8">
    <source>
        <dbReference type="ARBA" id="ARBA00022729"/>
    </source>
</evidence>
<evidence type="ECO:0000313" key="22">
    <source>
        <dbReference type="Proteomes" id="UP001293593"/>
    </source>
</evidence>
<evidence type="ECO:0000256" key="6">
    <source>
        <dbReference type="ARBA" id="ARBA00022614"/>
    </source>
</evidence>
<evidence type="ECO:0000256" key="14">
    <source>
        <dbReference type="ARBA" id="ARBA00023136"/>
    </source>
</evidence>
<evidence type="ECO:0000256" key="13">
    <source>
        <dbReference type="ARBA" id="ARBA00022989"/>
    </source>
</evidence>
<evidence type="ECO:0000256" key="19">
    <source>
        <dbReference type="SAM" id="SignalP"/>
    </source>
</evidence>
<keyword evidence="22" id="KW-1185">Reference proteome</keyword>
<feature type="chain" id="PRO_5041911788" description="Protein kinase domain-containing protein" evidence="19">
    <location>
        <begin position="26"/>
        <end position="1062"/>
    </location>
</feature>
<dbReference type="GO" id="GO:0016020">
    <property type="term" value="C:membrane"/>
    <property type="evidence" value="ECO:0007669"/>
    <property type="project" value="UniProtKB-SubCell"/>
</dbReference>
<evidence type="ECO:0000256" key="4">
    <source>
        <dbReference type="ARBA" id="ARBA00022512"/>
    </source>
</evidence>
<reference evidence="21" key="1">
    <citation type="submission" date="2023-10" db="EMBL/GenBank/DDBJ databases">
        <title>Chromosome-level genome of the transformable northern wattle, Acacia crassicarpa.</title>
        <authorList>
            <person name="Massaro I."/>
            <person name="Sinha N.R."/>
            <person name="Poethig S."/>
            <person name="Leichty A.R."/>
        </authorList>
    </citation>
    <scope>NUCLEOTIDE SEQUENCE</scope>
    <source>
        <strain evidence="21">Acra3RX</strain>
        <tissue evidence="21">Leaf</tissue>
    </source>
</reference>
<comment type="similarity">
    <text evidence="16">Belongs to the polygalacturonase-inhibiting protein family.</text>
</comment>
<feature type="region of interest" description="Disordered" evidence="17">
    <location>
        <begin position="706"/>
        <end position="744"/>
    </location>
</feature>
<dbReference type="AlphaFoldDB" id="A0AAE1ITW7"/>
<evidence type="ECO:0000256" key="1">
    <source>
        <dbReference type="ARBA" id="ARBA00004167"/>
    </source>
</evidence>
<feature type="region of interest" description="Disordered" evidence="17">
    <location>
        <begin position="558"/>
        <end position="597"/>
    </location>
</feature>
<keyword evidence="6" id="KW-0433">Leucine-rich repeat</keyword>
<dbReference type="PROSITE" id="PS50011">
    <property type="entry name" value="PROTEIN_KINASE_DOM"/>
    <property type="match status" value="1"/>
</dbReference>
<keyword evidence="7 18" id="KW-0812">Transmembrane</keyword>
<dbReference type="Pfam" id="PF13855">
    <property type="entry name" value="LRR_8"/>
    <property type="match status" value="1"/>
</dbReference>
<sequence>MNSVPNFFVAVFSLCFLSLPFSGFASEVELRSLLEFKKGINKDPIGRVFDSWKLSSLSDLNDCPHSWAGVACEDGTGNVTAVVLDRLSLGGELKFHTLLELKMLKNLSLSGNDFTGRLPPALGTLTTLQHLDLSDNKFYGPIPARINDLWGLNYLNLSKNNFKGGFPIGLYNLQQLRGLDLRSNELWGDIGDVLSALRNVEHLDLSSNKFYGGLSLGKENVSGLANTVHFLNLSYNELNGPFFGGDSIALFRNLQVLDLGHNQISGELPSFGSLPSLRVLRLDSNLLYGSIPEELLETSMSLEELDLSANGFTGSIPSINSTSLNILNLSSNGLSGSLPTPLRKCTVMDLSRNMLDGDVSVMRNWEATFEVLDLSSNRLSGSFPNLTNQFEGLTTLSLRNNSLGGTLPPNLGTYSKLSIVDFSLNELNGPIPVSLFSSTTLTSLNLSGNHFTGSISLENSGASELIIMTPYEPMEYLDLSDNSLKGILPSDISRLGGLKLLNLARNDFSGQLPSELSKLVNLEYLDLSNNRFKGQIPDKLSSNLNVFNVSNNDLSGDVPGNLRRFPPSSFHPGNQKLNSPDHSGGSSVPDNIYGHEKRHSSKENIKIAIILASVGAAVMIVFVFLAYHRTQLKEFRGRSGFAGQNTGRDIKSGGLVRPSLFKFHPNAQPPASSLSFSNDHLLTSNSRSLSGQSEFVTEITEHGLAQGKGAASSASVNPDLMDNPPTSSGRRSSPGSPLSSSPRFIEAQEKPVMLDVYSPDRLAGELHFLDSSVAFTAEELSRAPAEVLGRSSHGTLYKATLDSGHMLTVKWLRVGLVKHKKEFAREVKRIGSMRHPNIVPLRAYYWGPREQERLLLADYIPGDSLALHLYETTPRRYSPLSFGQRLRVAAEVARCLLYLHDRGLPHGNLKPTNILLAGPEYSARLTDYGLHRLMTPAGISEQILNLGALGYRAPELASANKPVPSFKADVYALGVILMELLTRKSAGDIISGQSGAVDLTDWVRLCEQEGRVMDCIDRDIAGDEESSREMDELLAISLRCILPVNERPNIRQVLDDLCSISA</sequence>
<dbReference type="Pfam" id="PF08263">
    <property type="entry name" value="LRRNT_2"/>
    <property type="match status" value="1"/>
</dbReference>
<keyword evidence="4" id="KW-0134">Cell wall</keyword>
<organism evidence="21 22">
    <name type="scientific">Acacia crassicarpa</name>
    <name type="common">northern wattle</name>
    <dbReference type="NCBI Taxonomy" id="499986"/>
    <lineage>
        <taxon>Eukaryota</taxon>
        <taxon>Viridiplantae</taxon>
        <taxon>Streptophyta</taxon>
        <taxon>Embryophyta</taxon>
        <taxon>Tracheophyta</taxon>
        <taxon>Spermatophyta</taxon>
        <taxon>Magnoliopsida</taxon>
        <taxon>eudicotyledons</taxon>
        <taxon>Gunneridae</taxon>
        <taxon>Pentapetalae</taxon>
        <taxon>rosids</taxon>
        <taxon>fabids</taxon>
        <taxon>Fabales</taxon>
        <taxon>Fabaceae</taxon>
        <taxon>Caesalpinioideae</taxon>
        <taxon>mimosoid clade</taxon>
        <taxon>Acacieae</taxon>
        <taxon>Acacia</taxon>
    </lineage>
</organism>
<evidence type="ECO:0000256" key="7">
    <source>
        <dbReference type="ARBA" id="ARBA00022692"/>
    </source>
</evidence>
<keyword evidence="4" id="KW-0964">Secreted</keyword>
<evidence type="ECO:0000256" key="2">
    <source>
        <dbReference type="ARBA" id="ARBA00004170"/>
    </source>
</evidence>
<protein>
    <recommendedName>
        <fullName evidence="20">Protein kinase domain-containing protein</fullName>
    </recommendedName>
</protein>
<dbReference type="EMBL" id="JAWXYG010000012">
    <property type="protein sequence ID" value="KAK4256727.1"/>
    <property type="molecule type" value="Genomic_DNA"/>
</dbReference>
<evidence type="ECO:0000256" key="9">
    <source>
        <dbReference type="ARBA" id="ARBA00022737"/>
    </source>
</evidence>